<dbReference type="AlphaFoldDB" id="A0A6A5ZLY6"/>
<name>A0A6A5ZLY6_9PLEO</name>
<gene>
    <name evidence="2" type="ORF">BDV96DRAFT_642229</name>
</gene>
<sequence length="156" mass="17175">MQFLTAVLFAARAMSLPVKQAQTTLNIGTGAVSKPFTPFVTLETVEVFETRPDEHTKRDGTLLKRDTIKIDVFADWQFSGRNETLDTYLDTCYVLGNGWSQAISSIRVPPGYACLFYGESSCSTKGSLLVSGTSASDLNPVQWNDVATCYICQKIQ</sequence>
<keyword evidence="3" id="KW-1185">Reference proteome</keyword>
<protein>
    <submittedName>
        <fullName evidence="2">Uncharacterized protein</fullName>
    </submittedName>
</protein>
<keyword evidence="1" id="KW-0732">Signal</keyword>
<dbReference type="Gene3D" id="2.60.20.10">
    <property type="entry name" value="Crystallins"/>
    <property type="match status" value="1"/>
</dbReference>
<dbReference type="EMBL" id="ML977314">
    <property type="protein sequence ID" value="KAF2120409.1"/>
    <property type="molecule type" value="Genomic_DNA"/>
</dbReference>
<feature type="chain" id="PRO_5025659722" evidence="1">
    <location>
        <begin position="16"/>
        <end position="156"/>
    </location>
</feature>
<evidence type="ECO:0000313" key="2">
    <source>
        <dbReference type="EMBL" id="KAF2120409.1"/>
    </source>
</evidence>
<proteinExistence type="predicted"/>
<reference evidence="2" key="1">
    <citation type="journal article" date="2020" name="Stud. Mycol.">
        <title>101 Dothideomycetes genomes: a test case for predicting lifestyles and emergence of pathogens.</title>
        <authorList>
            <person name="Haridas S."/>
            <person name="Albert R."/>
            <person name="Binder M."/>
            <person name="Bloem J."/>
            <person name="Labutti K."/>
            <person name="Salamov A."/>
            <person name="Andreopoulos B."/>
            <person name="Baker S."/>
            <person name="Barry K."/>
            <person name="Bills G."/>
            <person name="Bluhm B."/>
            <person name="Cannon C."/>
            <person name="Castanera R."/>
            <person name="Culley D."/>
            <person name="Daum C."/>
            <person name="Ezra D."/>
            <person name="Gonzalez J."/>
            <person name="Henrissat B."/>
            <person name="Kuo A."/>
            <person name="Liang C."/>
            <person name="Lipzen A."/>
            <person name="Lutzoni F."/>
            <person name="Magnuson J."/>
            <person name="Mondo S."/>
            <person name="Nolan M."/>
            <person name="Ohm R."/>
            <person name="Pangilinan J."/>
            <person name="Park H.-J."/>
            <person name="Ramirez L."/>
            <person name="Alfaro M."/>
            <person name="Sun H."/>
            <person name="Tritt A."/>
            <person name="Yoshinaga Y."/>
            <person name="Zwiers L.-H."/>
            <person name="Turgeon B."/>
            <person name="Goodwin S."/>
            <person name="Spatafora J."/>
            <person name="Crous P."/>
            <person name="Grigoriev I."/>
        </authorList>
    </citation>
    <scope>NUCLEOTIDE SEQUENCE</scope>
    <source>
        <strain evidence="2">CBS 627.86</strain>
    </source>
</reference>
<organism evidence="2 3">
    <name type="scientific">Lophiotrema nucula</name>
    <dbReference type="NCBI Taxonomy" id="690887"/>
    <lineage>
        <taxon>Eukaryota</taxon>
        <taxon>Fungi</taxon>
        <taxon>Dikarya</taxon>
        <taxon>Ascomycota</taxon>
        <taxon>Pezizomycotina</taxon>
        <taxon>Dothideomycetes</taxon>
        <taxon>Pleosporomycetidae</taxon>
        <taxon>Pleosporales</taxon>
        <taxon>Lophiotremataceae</taxon>
        <taxon>Lophiotrema</taxon>
    </lineage>
</organism>
<evidence type="ECO:0000256" key="1">
    <source>
        <dbReference type="SAM" id="SignalP"/>
    </source>
</evidence>
<feature type="signal peptide" evidence="1">
    <location>
        <begin position="1"/>
        <end position="15"/>
    </location>
</feature>
<dbReference type="Proteomes" id="UP000799770">
    <property type="component" value="Unassembled WGS sequence"/>
</dbReference>
<dbReference type="OrthoDB" id="2910287at2759"/>
<evidence type="ECO:0000313" key="3">
    <source>
        <dbReference type="Proteomes" id="UP000799770"/>
    </source>
</evidence>
<accession>A0A6A5ZLY6</accession>